<reference evidence="2 4" key="1">
    <citation type="journal article" date="2015" name="Science">
        <title>Genetic determinants of in vivo fitness and diet responsiveness in multiple human gut Bacteroides.</title>
        <authorList>
            <person name="Wu M."/>
            <person name="McNulty N.P."/>
            <person name="Rodionov D.A."/>
            <person name="Khoroshkin M.S."/>
            <person name="Griffin N.W."/>
            <person name="Cheng J."/>
            <person name="Latreille P."/>
            <person name="Kerstetter R.A."/>
            <person name="Terrapon N."/>
            <person name="Henrissat B."/>
            <person name="Osterman A.L."/>
            <person name="Gordon J.I."/>
        </authorList>
    </citation>
    <scope>NUCLEOTIDE SEQUENCE [LARGE SCALE GENOMIC DNA]</scope>
    <source>
        <strain evidence="2 4">WH2</strain>
    </source>
</reference>
<evidence type="ECO:0000313" key="5">
    <source>
        <dbReference type="Proteomes" id="UP000448877"/>
    </source>
</evidence>
<dbReference type="EMBL" id="CP012801">
    <property type="protein sequence ID" value="ALJ62097.1"/>
    <property type="molecule type" value="Genomic_DNA"/>
</dbReference>
<evidence type="ECO:0000313" key="3">
    <source>
        <dbReference type="EMBL" id="KAA5418669.1"/>
    </source>
</evidence>
<dbReference type="KEGG" id="bcel:BcellWH2_04888"/>
<evidence type="ECO:0000313" key="4">
    <source>
        <dbReference type="Proteomes" id="UP000061809"/>
    </source>
</evidence>
<organism evidence="2 4">
    <name type="scientific">Bacteroides cellulosilyticus</name>
    <dbReference type="NCBI Taxonomy" id="246787"/>
    <lineage>
        <taxon>Bacteria</taxon>
        <taxon>Pseudomonadati</taxon>
        <taxon>Bacteroidota</taxon>
        <taxon>Bacteroidia</taxon>
        <taxon>Bacteroidales</taxon>
        <taxon>Bacteroidaceae</taxon>
        <taxon>Bacteroides</taxon>
    </lineage>
</organism>
<dbReference type="InterPro" id="IPR035093">
    <property type="entry name" value="RelE/ParE_toxin_dom_sf"/>
</dbReference>
<keyword evidence="1" id="KW-1277">Toxin-antitoxin system</keyword>
<gene>
    <name evidence="2" type="ORF">BcellWH2_04888</name>
    <name evidence="3" type="ORF">F2Y81_11200</name>
</gene>
<protein>
    <submittedName>
        <fullName evidence="2">Plasmid stabilization system protein</fullName>
    </submittedName>
    <submittedName>
        <fullName evidence="3">Type II toxin-antitoxin system RelE/ParE family toxin</fullName>
    </submittedName>
</protein>
<evidence type="ECO:0000256" key="1">
    <source>
        <dbReference type="ARBA" id="ARBA00022649"/>
    </source>
</evidence>
<reference evidence="3 5" key="2">
    <citation type="journal article" date="2019" name="Nat. Med.">
        <title>A library of human gut bacterial isolates paired with longitudinal multiomics data enables mechanistic microbiome research.</title>
        <authorList>
            <person name="Poyet M."/>
            <person name="Groussin M."/>
            <person name="Gibbons S.M."/>
            <person name="Avila-Pacheco J."/>
            <person name="Jiang X."/>
            <person name="Kearney S.M."/>
            <person name="Perrotta A.R."/>
            <person name="Berdy B."/>
            <person name="Zhao S."/>
            <person name="Lieberman T.D."/>
            <person name="Swanson P.K."/>
            <person name="Smith M."/>
            <person name="Roesemann S."/>
            <person name="Alexander J.E."/>
            <person name="Rich S.A."/>
            <person name="Livny J."/>
            <person name="Vlamakis H."/>
            <person name="Clish C."/>
            <person name="Bullock K."/>
            <person name="Deik A."/>
            <person name="Scott J."/>
            <person name="Pierce K.A."/>
            <person name="Xavier R.J."/>
            <person name="Alm E.J."/>
        </authorList>
    </citation>
    <scope>NUCLEOTIDE SEQUENCE [LARGE SCALE GENOMIC DNA]</scope>
    <source>
        <strain evidence="3 5">BIOML-A6</strain>
    </source>
</reference>
<dbReference type="Proteomes" id="UP000061809">
    <property type="component" value="Chromosome"/>
</dbReference>
<dbReference type="GeneID" id="66309129"/>
<accession>A0A0P0GUV9</accession>
<dbReference type="InterPro" id="IPR007712">
    <property type="entry name" value="RelE/ParE_toxin"/>
</dbReference>
<name>A0A0P0GUV9_9BACE</name>
<dbReference type="RefSeq" id="WP_022210578.1">
    <property type="nucleotide sequence ID" value="NZ_CABMLT010000004.1"/>
</dbReference>
<dbReference type="Pfam" id="PF05016">
    <property type="entry name" value="ParE_toxin"/>
    <property type="match status" value="1"/>
</dbReference>
<dbReference type="Proteomes" id="UP000448877">
    <property type="component" value="Unassembled WGS sequence"/>
</dbReference>
<dbReference type="eggNOG" id="COG3668">
    <property type="taxonomic scope" value="Bacteria"/>
</dbReference>
<evidence type="ECO:0000313" key="2">
    <source>
        <dbReference type="EMBL" id="ALJ62097.1"/>
    </source>
</evidence>
<dbReference type="PATRIC" id="fig|246787.4.peg.5046"/>
<dbReference type="SUPFAM" id="SSF143011">
    <property type="entry name" value="RelE-like"/>
    <property type="match status" value="1"/>
</dbReference>
<dbReference type="STRING" id="246787.BcellWH2_04888"/>
<proteinExistence type="predicted"/>
<sequence length="114" mass="13692">MKIQYDIEARRQIGEIFKYGKVKFGTQIALKYKEKLREKINTLKQNPLIGNIEWMLTDEEHEYRFLLVKPYKIIYSVKGDIIRIHLFWHIHRNPDILKDYPIGVCEEALPYGNI</sequence>
<dbReference type="EMBL" id="VVYV01000016">
    <property type="protein sequence ID" value="KAA5418669.1"/>
    <property type="molecule type" value="Genomic_DNA"/>
</dbReference>
<dbReference type="Gene3D" id="3.30.2310.20">
    <property type="entry name" value="RelE-like"/>
    <property type="match status" value="1"/>
</dbReference>
<dbReference type="AlphaFoldDB" id="A0A0P0GUV9"/>